<dbReference type="GO" id="GO:0070929">
    <property type="term" value="P:trans-translation"/>
    <property type="evidence" value="ECO:0007669"/>
    <property type="project" value="UniProtKB-UniRule"/>
</dbReference>
<feature type="region of interest" description="Disordered" evidence="4">
    <location>
        <begin position="144"/>
        <end position="164"/>
    </location>
</feature>
<evidence type="ECO:0000256" key="2">
    <source>
        <dbReference type="ARBA" id="ARBA00022884"/>
    </source>
</evidence>
<dbReference type="GO" id="GO:0070930">
    <property type="term" value="P:trans-translation-dependent protein tagging"/>
    <property type="evidence" value="ECO:0007669"/>
    <property type="project" value="TreeGrafter"/>
</dbReference>
<keyword evidence="1 3" id="KW-0963">Cytoplasm</keyword>
<feature type="compositionally biased region" description="Basic and acidic residues" evidence="4">
    <location>
        <begin position="144"/>
        <end position="156"/>
    </location>
</feature>
<evidence type="ECO:0000313" key="6">
    <source>
        <dbReference type="Proteomes" id="UP000298602"/>
    </source>
</evidence>
<dbReference type="GO" id="GO:0003723">
    <property type="term" value="F:RNA binding"/>
    <property type="evidence" value="ECO:0007669"/>
    <property type="project" value="UniProtKB-UniRule"/>
</dbReference>
<dbReference type="EMBL" id="CP040098">
    <property type="protein sequence ID" value="QCQ23008.1"/>
    <property type="molecule type" value="Genomic_DNA"/>
</dbReference>
<dbReference type="AlphaFoldDB" id="A0A4P8L4X5"/>
<sequence length="164" mass="18927">MAAKKKAPKGSKDGIRLICSNKKAHHDFEILETFEAGIVLLGSEVKSLREGRANLKDSHAKIKRGEVFLHGAHISPYSSASYNNHEPERVRKLLLHRREIKRLLGKTQERGLTLVPLKMYFKQGKVKVELALARGKKVYDKRETLKRKQEARDMDRMRKKYKVP</sequence>
<evidence type="ECO:0000313" key="5">
    <source>
        <dbReference type="EMBL" id="QCQ23008.1"/>
    </source>
</evidence>
<evidence type="ECO:0000256" key="4">
    <source>
        <dbReference type="SAM" id="MobiDB-lite"/>
    </source>
</evidence>
<dbReference type="NCBIfam" id="NF003843">
    <property type="entry name" value="PRK05422.1"/>
    <property type="match status" value="1"/>
</dbReference>
<dbReference type="NCBIfam" id="TIGR00086">
    <property type="entry name" value="smpB"/>
    <property type="match status" value="1"/>
</dbReference>
<dbReference type="PROSITE" id="PS01317">
    <property type="entry name" value="SSRP"/>
    <property type="match status" value="1"/>
</dbReference>
<comment type="function">
    <text evidence="3">Required for rescue of stalled ribosomes mediated by trans-translation. Binds to transfer-messenger RNA (tmRNA), required for stable association of tmRNA with ribosomes. tmRNA and SmpB together mimic tRNA shape, replacing the anticodon stem-loop with SmpB. tmRNA is encoded by the ssrA gene; the 2 termini fold to resemble tRNA(Ala) and it encodes a 'tag peptide', a short internal open reading frame. During trans-translation Ala-aminoacylated tmRNA acts like a tRNA, entering the A-site of stalled ribosomes, displacing the stalled mRNA. The ribosome then switches to translate the ORF on the tmRNA; the nascent peptide is terminated with the 'tag peptide' encoded by the tmRNA and targeted for degradation. The ribosome is freed to recommence translation, which seems to be the essential function of trans-translation.</text>
</comment>
<evidence type="ECO:0000256" key="1">
    <source>
        <dbReference type="ARBA" id="ARBA00022490"/>
    </source>
</evidence>
<dbReference type="CDD" id="cd09294">
    <property type="entry name" value="SmpB"/>
    <property type="match status" value="1"/>
</dbReference>
<reference evidence="5 6" key="2">
    <citation type="submission" date="2019-05" db="EMBL/GenBank/DDBJ databases">
        <authorList>
            <person name="Suflita J.M."/>
            <person name="Marks C.R."/>
        </authorList>
    </citation>
    <scope>NUCLEOTIDE SEQUENCE [LARGE SCALE GENOMIC DNA]</scope>
    <source>
        <strain evidence="5 6">ALDC</strain>
    </source>
</reference>
<accession>A0A4P8L4X5</accession>
<dbReference type="HAMAP" id="MF_00023">
    <property type="entry name" value="SmpB"/>
    <property type="match status" value="1"/>
</dbReference>
<comment type="subcellular location">
    <subcellularLocation>
        <location evidence="3">Cytoplasm</location>
    </subcellularLocation>
    <text evidence="3">The tmRNA-SmpB complex associates with stalled 70S ribosomes.</text>
</comment>
<dbReference type="SUPFAM" id="SSF74982">
    <property type="entry name" value="Small protein B (SmpB)"/>
    <property type="match status" value="1"/>
</dbReference>
<dbReference type="KEGG" id="dax:FDQ92_13005"/>
<dbReference type="RefSeq" id="WP_137425291.1">
    <property type="nucleotide sequence ID" value="NZ_CP040098.1"/>
</dbReference>
<evidence type="ECO:0000256" key="3">
    <source>
        <dbReference type="HAMAP-Rule" id="MF_00023"/>
    </source>
</evidence>
<organism evidence="5 6">
    <name type="scientific">Desulfoglaeba alkanexedens ALDC</name>
    <dbReference type="NCBI Taxonomy" id="980445"/>
    <lineage>
        <taxon>Bacteria</taxon>
        <taxon>Pseudomonadati</taxon>
        <taxon>Thermodesulfobacteriota</taxon>
        <taxon>Syntrophobacteria</taxon>
        <taxon>Syntrophobacterales</taxon>
        <taxon>Syntrophobacteraceae</taxon>
        <taxon>Desulfoglaeba</taxon>
    </lineage>
</organism>
<dbReference type="InterPro" id="IPR020081">
    <property type="entry name" value="SsrA-bd_prot_CS"/>
</dbReference>
<reference evidence="5 6" key="1">
    <citation type="submission" date="2019-05" db="EMBL/GenBank/DDBJ databases">
        <title>The Complete Genome Sequence of the n-alkane-degrading Desulfoglaeba alkanexedens ALDC reveals multiple alkylsuccinate synthase gene clusters.</title>
        <authorList>
            <person name="Callaghan A.V."/>
            <person name="Davidova I.A."/>
            <person name="Duncan K.E."/>
            <person name="Morris B."/>
            <person name="McInerney M.J."/>
        </authorList>
    </citation>
    <scope>NUCLEOTIDE SEQUENCE [LARGE SCALE GENOMIC DNA]</scope>
    <source>
        <strain evidence="5 6">ALDC</strain>
    </source>
</reference>
<dbReference type="Proteomes" id="UP000298602">
    <property type="component" value="Chromosome"/>
</dbReference>
<dbReference type="Pfam" id="PF01668">
    <property type="entry name" value="SmpB"/>
    <property type="match status" value="1"/>
</dbReference>
<protein>
    <recommendedName>
        <fullName evidence="3">SsrA-binding protein</fullName>
    </recommendedName>
    <alternativeName>
        <fullName evidence="3">Small protein B</fullName>
    </alternativeName>
</protein>
<proteinExistence type="inferred from homology"/>
<dbReference type="PANTHER" id="PTHR30308">
    <property type="entry name" value="TMRNA-BINDING COMPONENT OF TRANS-TRANSLATION TAGGING COMPLEX"/>
    <property type="match status" value="1"/>
</dbReference>
<keyword evidence="2 3" id="KW-0694">RNA-binding</keyword>
<dbReference type="Gene3D" id="2.40.280.10">
    <property type="match status" value="1"/>
</dbReference>
<dbReference type="OrthoDB" id="9805462at2"/>
<dbReference type="InterPro" id="IPR023620">
    <property type="entry name" value="SmpB"/>
</dbReference>
<name>A0A4P8L4X5_9BACT</name>
<gene>
    <name evidence="3 5" type="primary">smpB</name>
    <name evidence="5" type="ORF">FDQ92_13005</name>
</gene>
<comment type="similarity">
    <text evidence="3">Belongs to the SmpB family.</text>
</comment>
<dbReference type="InterPro" id="IPR000037">
    <property type="entry name" value="SsrA-bd_prot"/>
</dbReference>
<keyword evidence="6" id="KW-1185">Reference proteome</keyword>
<dbReference type="PANTHER" id="PTHR30308:SF2">
    <property type="entry name" value="SSRA-BINDING PROTEIN"/>
    <property type="match status" value="1"/>
</dbReference>
<dbReference type="GO" id="GO:0005829">
    <property type="term" value="C:cytosol"/>
    <property type="evidence" value="ECO:0007669"/>
    <property type="project" value="TreeGrafter"/>
</dbReference>